<feature type="compositionally biased region" description="Low complexity" evidence="1">
    <location>
        <begin position="103"/>
        <end position="112"/>
    </location>
</feature>
<reference evidence="2 3" key="1">
    <citation type="submission" date="2019-04" db="EMBL/GenBank/DDBJ databases">
        <title>Comparative genomics and transcriptomics to analyze fruiting body development in filamentous ascomycetes.</title>
        <authorList>
            <consortium name="DOE Joint Genome Institute"/>
            <person name="Lutkenhaus R."/>
            <person name="Traeger S."/>
            <person name="Breuer J."/>
            <person name="Kuo A."/>
            <person name="Lipzen A."/>
            <person name="Pangilinan J."/>
            <person name="Dilworth D."/>
            <person name="Sandor L."/>
            <person name="Poggeler S."/>
            <person name="Barry K."/>
            <person name="Grigoriev I.V."/>
            <person name="Nowrousian M."/>
        </authorList>
    </citation>
    <scope>NUCLEOTIDE SEQUENCE [LARGE SCALE GENOMIC DNA]</scope>
    <source>
        <strain evidence="2 3">CBS 389.68</strain>
    </source>
</reference>
<evidence type="ECO:0000313" key="2">
    <source>
        <dbReference type="EMBL" id="TGZ78989.1"/>
    </source>
</evidence>
<evidence type="ECO:0000313" key="3">
    <source>
        <dbReference type="Proteomes" id="UP000298138"/>
    </source>
</evidence>
<sequence>MLPNLGSLGVIIHRSPPAQSLIAQQQPPPARPPSSIPVFSASSGCDCDTAGFLHDSHDHLRFRRLTTTQPPLSHIPAAASDVFSSPSPAIQQQHPTTTPRGISNSSESAGSSHPRDTVGRASATKTAPCERHRTLLHPAEKRLTPSPRP</sequence>
<dbReference type="InParanoid" id="A0A4S2MRV8"/>
<feature type="compositionally biased region" description="Basic and acidic residues" evidence="1">
    <location>
        <begin position="128"/>
        <end position="143"/>
    </location>
</feature>
<accession>A0A4S2MRV8</accession>
<protein>
    <submittedName>
        <fullName evidence="2">Uncharacterized protein</fullName>
    </submittedName>
</protein>
<feature type="compositionally biased region" description="Polar residues" evidence="1">
    <location>
        <begin position="82"/>
        <end position="102"/>
    </location>
</feature>
<keyword evidence="3" id="KW-1185">Reference proteome</keyword>
<dbReference type="Proteomes" id="UP000298138">
    <property type="component" value="Unassembled WGS sequence"/>
</dbReference>
<dbReference type="AlphaFoldDB" id="A0A4S2MRV8"/>
<evidence type="ECO:0000256" key="1">
    <source>
        <dbReference type="SAM" id="MobiDB-lite"/>
    </source>
</evidence>
<name>A0A4S2MRV8_9PEZI</name>
<gene>
    <name evidence="2" type="ORF">EX30DRAFT_120577</name>
</gene>
<dbReference type="EMBL" id="ML220135">
    <property type="protein sequence ID" value="TGZ78989.1"/>
    <property type="molecule type" value="Genomic_DNA"/>
</dbReference>
<organism evidence="2 3">
    <name type="scientific">Ascodesmis nigricans</name>
    <dbReference type="NCBI Taxonomy" id="341454"/>
    <lineage>
        <taxon>Eukaryota</taxon>
        <taxon>Fungi</taxon>
        <taxon>Dikarya</taxon>
        <taxon>Ascomycota</taxon>
        <taxon>Pezizomycotina</taxon>
        <taxon>Pezizomycetes</taxon>
        <taxon>Pezizales</taxon>
        <taxon>Ascodesmidaceae</taxon>
        <taxon>Ascodesmis</taxon>
    </lineage>
</organism>
<proteinExistence type="predicted"/>
<feature type="region of interest" description="Disordered" evidence="1">
    <location>
        <begin position="71"/>
        <end position="149"/>
    </location>
</feature>